<evidence type="ECO:0000313" key="3">
    <source>
        <dbReference type="Proteomes" id="UP001151760"/>
    </source>
</evidence>
<protein>
    <submittedName>
        <fullName evidence="2">Uncharacterized protein</fullName>
    </submittedName>
</protein>
<evidence type="ECO:0000313" key="2">
    <source>
        <dbReference type="EMBL" id="GJT64520.1"/>
    </source>
</evidence>
<evidence type="ECO:0000256" key="1">
    <source>
        <dbReference type="SAM" id="SignalP"/>
    </source>
</evidence>
<name>A0ABQ5FME6_9ASTR</name>
<feature type="chain" id="PRO_5045827479" evidence="1">
    <location>
        <begin position="20"/>
        <end position="175"/>
    </location>
</feature>
<dbReference type="EMBL" id="BQNB010017551">
    <property type="protein sequence ID" value="GJT64520.1"/>
    <property type="molecule type" value="Genomic_DNA"/>
</dbReference>
<sequence length="175" mass="19806">MCGLRLGLLSFIEAPRTWLVLVGCVEDPKDGMVYIDILAYPPPALPVQTPPLPKWTSGSLPISPSPSIVPLPVSSPMISLTIPSLYDWRSYRLLYLRGMIRTYESYLLGQGRLGMIFSPRGQTDVQWVALWHAISDMQGENQDLRLQLTEERRARLELAEVVDSMRKRQEPRGDV</sequence>
<keyword evidence="1" id="KW-0732">Signal</keyword>
<reference evidence="2" key="2">
    <citation type="submission" date="2022-01" db="EMBL/GenBank/DDBJ databases">
        <authorList>
            <person name="Yamashiro T."/>
            <person name="Shiraishi A."/>
            <person name="Satake H."/>
            <person name="Nakayama K."/>
        </authorList>
    </citation>
    <scope>NUCLEOTIDE SEQUENCE</scope>
</reference>
<gene>
    <name evidence="2" type="ORF">Tco_1016000</name>
</gene>
<comment type="caution">
    <text evidence="2">The sequence shown here is derived from an EMBL/GenBank/DDBJ whole genome shotgun (WGS) entry which is preliminary data.</text>
</comment>
<accession>A0ABQ5FME6</accession>
<organism evidence="2 3">
    <name type="scientific">Tanacetum coccineum</name>
    <dbReference type="NCBI Taxonomy" id="301880"/>
    <lineage>
        <taxon>Eukaryota</taxon>
        <taxon>Viridiplantae</taxon>
        <taxon>Streptophyta</taxon>
        <taxon>Embryophyta</taxon>
        <taxon>Tracheophyta</taxon>
        <taxon>Spermatophyta</taxon>
        <taxon>Magnoliopsida</taxon>
        <taxon>eudicotyledons</taxon>
        <taxon>Gunneridae</taxon>
        <taxon>Pentapetalae</taxon>
        <taxon>asterids</taxon>
        <taxon>campanulids</taxon>
        <taxon>Asterales</taxon>
        <taxon>Asteraceae</taxon>
        <taxon>Asteroideae</taxon>
        <taxon>Anthemideae</taxon>
        <taxon>Anthemidinae</taxon>
        <taxon>Tanacetum</taxon>
    </lineage>
</organism>
<keyword evidence="3" id="KW-1185">Reference proteome</keyword>
<reference evidence="2" key="1">
    <citation type="journal article" date="2022" name="Int. J. Mol. Sci.">
        <title>Draft Genome of Tanacetum Coccineum: Genomic Comparison of Closely Related Tanacetum-Family Plants.</title>
        <authorList>
            <person name="Yamashiro T."/>
            <person name="Shiraishi A."/>
            <person name="Nakayama K."/>
            <person name="Satake H."/>
        </authorList>
    </citation>
    <scope>NUCLEOTIDE SEQUENCE</scope>
</reference>
<feature type="signal peptide" evidence="1">
    <location>
        <begin position="1"/>
        <end position="19"/>
    </location>
</feature>
<proteinExistence type="predicted"/>
<dbReference type="Proteomes" id="UP001151760">
    <property type="component" value="Unassembled WGS sequence"/>
</dbReference>